<organism evidence="3">
    <name type="scientific">hydrocarbon metagenome</name>
    <dbReference type="NCBI Taxonomy" id="938273"/>
    <lineage>
        <taxon>unclassified sequences</taxon>
        <taxon>metagenomes</taxon>
        <taxon>ecological metagenomes</taxon>
    </lineage>
</organism>
<proteinExistence type="predicted"/>
<dbReference type="EMBL" id="LNQE01001652">
    <property type="protein sequence ID" value="KUG14496.1"/>
    <property type="molecule type" value="Genomic_DNA"/>
</dbReference>
<dbReference type="GO" id="GO:0002144">
    <property type="term" value="C:cytosolic tRNA wobble base thiouridylase complex"/>
    <property type="evidence" value="ECO:0007669"/>
    <property type="project" value="TreeGrafter"/>
</dbReference>
<dbReference type="InterPro" id="IPR014729">
    <property type="entry name" value="Rossmann-like_a/b/a_fold"/>
</dbReference>
<comment type="caution">
    <text evidence="3">The sequence shown here is derived from an EMBL/GenBank/DDBJ whole genome shotgun (WGS) entry which is preliminary data.</text>
</comment>
<dbReference type="InterPro" id="IPR035107">
    <property type="entry name" value="tRNA_thiolation_TtcA_Ctu1"/>
</dbReference>
<dbReference type="Pfam" id="PF22082">
    <property type="entry name" value="TtuA_LIM_N"/>
    <property type="match status" value="1"/>
</dbReference>
<dbReference type="PIRSF" id="PIRSF004976">
    <property type="entry name" value="ATPase_YdaO"/>
    <property type="match status" value="1"/>
</dbReference>
<feature type="domain" description="2-thiouridine synthetase TtuA-like N-terminal LIM" evidence="2">
    <location>
        <begin position="6"/>
        <end position="29"/>
    </location>
</feature>
<evidence type="ECO:0000313" key="3">
    <source>
        <dbReference type="EMBL" id="KUG14496.1"/>
    </source>
</evidence>
<sequence>MPDLPCSTCHRRAVVYQRYSGLHLCKTHFFADFEAKAKRAIRRHHWIVTGDRIGIFLDSGVSGNALLYFLKRLAGNRRDLELLAITIDEGRGGCQAPPAPADPDPTRGTGVVHISVSFREMFGLTMDEIVRLRGEPAACSCRDVLLRRCFTTLAREYGMTKIALGSTLDDDAGAVLMAMIRGEAERLLWPPATFEGCIPRISPFRYIPGQEVALYATLQTGDAGAVQQRSPCTALEADLPTLLDKYTGHHPSAKYALVNIGDSIASCSSLLDPAVAACPSCGEPCIGVCSRCRMVEELLQDR</sequence>
<dbReference type="PANTHER" id="PTHR11807">
    <property type="entry name" value="ATPASES OF THE PP SUPERFAMILY-RELATED"/>
    <property type="match status" value="1"/>
</dbReference>
<dbReference type="SUPFAM" id="SSF52402">
    <property type="entry name" value="Adenine nucleotide alpha hydrolases-like"/>
    <property type="match status" value="1"/>
</dbReference>
<dbReference type="GO" id="GO:0002143">
    <property type="term" value="P:tRNA wobble position uridine thiolation"/>
    <property type="evidence" value="ECO:0007669"/>
    <property type="project" value="TreeGrafter"/>
</dbReference>
<dbReference type="AlphaFoldDB" id="A0A0W8F0U2"/>
<dbReference type="GO" id="GO:0000049">
    <property type="term" value="F:tRNA binding"/>
    <property type="evidence" value="ECO:0007669"/>
    <property type="project" value="TreeGrafter"/>
</dbReference>
<accession>A0A0W8F0U2</accession>
<protein>
    <submittedName>
        <fullName evidence="3">N-type atp pyrophosphatase superfamily / tils and ttca-like</fullName>
    </submittedName>
</protein>
<keyword evidence="1" id="KW-0808">Transferase</keyword>
<reference evidence="3" key="1">
    <citation type="journal article" date="2015" name="Proc. Natl. Acad. Sci. U.S.A.">
        <title>Networks of energetic and metabolic interactions define dynamics in microbial communities.</title>
        <authorList>
            <person name="Embree M."/>
            <person name="Liu J.K."/>
            <person name="Al-Bassam M.M."/>
            <person name="Zengler K."/>
        </authorList>
    </citation>
    <scope>NUCLEOTIDE SEQUENCE</scope>
</reference>
<dbReference type="GO" id="GO:0016740">
    <property type="term" value="F:transferase activity"/>
    <property type="evidence" value="ECO:0007669"/>
    <property type="project" value="UniProtKB-KW"/>
</dbReference>
<evidence type="ECO:0000259" key="2">
    <source>
        <dbReference type="Pfam" id="PF22082"/>
    </source>
</evidence>
<dbReference type="Gene3D" id="3.40.50.620">
    <property type="entry name" value="HUPs"/>
    <property type="match status" value="1"/>
</dbReference>
<gene>
    <name evidence="3" type="ORF">ASZ90_015863</name>
</gene>
<evidence type="ECO:0000256" key="1">
    <source>
        <dbReference type="ARBA" id="ARBA00022679"/>
    </source>
</evidence>
<dbReference type="PANTHER" id="PTHR11807:SF12">
    <property type="entry name" value="CYTOPLASMIC TRNA 2-THIOLATION PROTEIN 1"/>
    <property type="match status" value="1"/>
</dbReference>
<name>A0A0W8F0U2_9ZZZZ</name>
<dbReference type="InterPro" id="IPR054306">
    <property type="entry name" value="TtuA-like_LIM_N"/>
</dbReference>